<dbReference type="EMBL" id="JMIB01000027">
    <property type="protein sequence ID" value="KDM91025.1"/>
    <property type="molecule type" value="Genomic_DNA"/>
</dbReference>
<evidence type="ECO:0000313" key="1">
    <source>
        <dbReference type="EMBL" id="KDM91025.1"/>
    </source>
</evidence>
<protein>
    <submittedName>
        <fullName evidence="1">Uncharacterized protein</fullName>
    </submittedName>
</protein>
<organism evidence="1 2">
    <name type="scientific">Photobacterium galatheae</name>
    <dbReference type="NCBI Taxonomy" id="1654360"/>
    <lineage>
        <taxon>Bacteria</taxon>
        <taxon>Pseudomonadati</taxon>
        <taxon>Pseudomonadota</taxon>
        <taxon>Gammaproteobacteria</taxon>
        <taxon>Vibrionales</taxon>
        <taxon>Vibrionaceae</taxon>
        <taxon>Photobacterium</taxon>
    </lineage>
</organism>
<dbReference type="Pfam" id="PF05159">
    <property type="entry name" value="Capsule_synth"/>
    <property type="match status" value="1"/>
</dbReference>
<dbReference type="AlphaFoldDB" id="A0A066RKP7"/>
<dbReference type="Proteomes" id="UP000027192">
    <property type="component" value="Unassembled WGS sequence"/>
</dbReference>
<name>A0A066RKP7_9GAMM</name>
<keyword evidence="2" id="KW-1185">Reference proteome</keyword>
<comment type="caution">
    <text evidence="1">The sequence shown here is derived from an EMBL/GenBank/DDBJ whole genome shotgun (WGS) entry which is preliminary data.</text>
</comment>
<dbReference type="GO" id="GO:0015774">
    <property type="term" value="P:polysaccharide transport"/>
    <property type="evidence" value="ECO:0007669"/>
    <property type="project" value="InterPro"/>
</dbReference>
<evidence type="ECO:0000313" key="2">
    <source>
        <dbReference type="Proteomes" id="UP000027192"/>
    </source>
</evidence>
<proteinExistence type="predicted"/>
<dbReference type="InterPro" id="IPR007833">
    <property type="entry name" value="Capsule_polysaccharide_synth"/>
</dbReference>
<gene>
    <name evidence="1" type="ORF">EA58_14850</name>
</gene>
<accession>A0A066RKP7</accession>
<dbReference type="GO" id="GO:0000271">
    <property type="term" value="P:polysaccharide biosynthetic process"/>
    <property type="evidence" value="ECO:0007669"/>
    <property type="project" value="InterPro"/>
</dbReference>
<reference evidence="1 2" key="1">
    <citation type="submission" date="2014-04" db="EMBL/GenBank/DDBJ databases">
        <title>Draft genome sequence of Photobacterium halotolerans S2753: a solonamide, ngercheumicin and holomycin producer.</title>
        <authorList>
            <person name="Machado H.R."/>
            <person name="Gram L."/>
        </authorList>
    </citation>
    <scope>NUCLEOTIDE SEQUENCE [LARGE SCALE GENOMIC DNA]</scope>
    <source>
        <strain evidence="1 2">S2753</strain>
    </source>
</reference>
<dbReference type="STRING" id="1654360.EA58_14850"/>
<sequence>MCIRMKFAMCQEVASRQGSCTILAVGLGMANFLRARSICPESNWVYYPSHLGASLAKRKIVSSEGACSFCVVGHSEPAWVYDLALEFNIPIWRISDHFLGDLLSVLGLSNRISSLLMEQGGHCHYESSGESELIQYIAGVRYSNEQIDEAFGVLSALQALFRKNRVAPQSGAEFTLVIGENETSDQVRFGGQRHHHFSFLMSVKRELECTQVVFVDDSQHHNGRFESELLMSLVDQYRSQHYLLQALFSARLVCVLTSELGILGLLEGKEVHTFGTPFYSGFGLTVDHCPGKRRLNLVDLYGCKNRALAHLIRAALIEAPAYFCKRGRKPLSQKQLIDIFSERDF</sequence>